<accession>A0ACC2CI12</accession>
<dbReference type="EMBL" id="CM055101">
    <property type="protein sequence ID" value="KAJ7541307.1"/>
    <property type="molecule type" value="Genomic_DNA"/>
</dbReference>
<dbReference type="Proteomes" id="UP001162992">
    <property type="component" value="Chromosome 10"/>
</dbReference>
<organism evidence="1 2">
    <name type="scientific">Diphasiastrum complanatum</name>
    <name type="common">Issler's clubmoss</name>
    <name type="synonym">Lycopodium complanatum</name>
    <dbReference type="NCBI Taxonomy" id="34168"/>
    <lineage>
        <taxon>Eukaryota</taxon>
        <taxon>Viridiplantae</taxon>
        <taxon>Streptophyta</taxon>
        <taxon>Embryophyta</taxon>
        <taxon>Tracheophyta</taxon>
        <taxon>Lycopodiopsida</taxon>
        <taxon>Lycopodiales</taxon>
        <taxon>Lycopodiaceae</taxon>
        <taxon>Lycopodioideae</taxon>
        <taxon>Diphasiastrum</taxon>
    </lineage>
</organism>
<evidence type="ECO:0000313" key="1">
    <source>
        <dbReference type="EMBL" id="KAJ7541307.1"/>
    </source>
</evidence>
<reference evidence="2" key="1">
    <citation type="journal article" date="2024" name="Proc. Natl. Acad. Sci. U.S.A.">
        <title>Extraordinary preservation of gene collinearity over three hundred million years revealed in homosporous lycophytes.</title>
        <authorList>
            <person name="Li C."/>
            <person name="Wickell D."/>
            <person name="Kuo L.Y."/>
            <person name="Chen X."/>
            <person name="Nie B."/>
            <person name="Liao X."/>
            <person name="Peng D."/>
            <person name="Ji J."/>
            <person name="Jenkins J."/>
            <person name="Williams M."/>
            <person name="Shu S."/>
            <person name="Plott C."/>
            <person name="Barry K."/>
            <person name="Rajasekar S."/>
            <person name="Grimwood J."/>
            <person name="Han X."/>
            <person name="Sun S."/>
            <person name="Hou Z."/>
            <person name="He W."/>
            <person name="Dai G."/>
            <person name="Sun C."/>
            <person name="Schmutz J."/>
            <person name="Leebens-Mack J.H."/>
            <person name="Li F.W."/>
            <person name="Wang L."/>
        </authorList>
    </citation>
    <scope>NUCLEOTIDE SEQUENCE [LARGE SCALE GENOMIC DNA]</scope>
    <source>
        <strain evidence="2">cv. PW_Plant_1</strain>
    </source>
</reference>
<name>A0ACC2CI12_DIPCM</name>
<comment type="caution">
    <text evidence="1">The sequence shown here is derived from an EMBL/GenBank/DDBJ whole genome shotgun (WGS) entry which is preliminary data.</text>
</comment>
<protein>
    <submittedName>
        <fullName evidence="1">Uncharacterized protein</fullName>
    </submittedName>
</protein>
<proteinExistence type="predicted"/>
<sequence length="634" mass="71983">MPNFFRVATCLHKVSMTAPSYMSIKLRYTLKSWIDMTGAITSHMVACKIYREKPQCFRVHDYVHSATHMDIHATLNSQFVNHVLLTSKPLITVVRWRHTRVNRSIVQPLSAFSGPKRWRSFSLALIGQKSMASEDVKASRRNNSISELSVADDKEIQKVLHCFKQGEWGRSTVSRLEKLNLVLNSTQVAQILKKEKNADRAYGFFKWAQFQETCQLDTLGYSIVIKLLGKNKMLNRMLYLLKEMPEKGLKVPEEVILTVLSSCTTAKRFEEAIEVFCEMERFGCEHSNATYNRFITLLYEAGHVKEADNFLRQMEDRGWYPDISTSSARVNSLSKAGNLDAAYEVFLQMSQKGLLSDTPTYCRLLRRLCSEVRVGSICKLYNQMKLLSIFPDECTYIDLIKGFIKSGNVDDACELFKEMIVAGKSPPTNLSTYVIAALVRLGKMPAASSLLEELIHENILPDASAFRSFVGHLTRAVLIKSAWDLLQELKVRDNEPDMNTYNILVYSFAKILKKGFSDEVTHTIVESGGTSLLLTSNMLIDCLCKAEQDEALWKFYSYMKKIGLDPNVFTYSRVINALAKAGRVDDAYSVFQDLHSKGVSVSKESCIYLLNKFVEIGNRHAAESIQDFISHQYG</sequence>
<keyword evidence="2" id="KW-1185">Reference proteome</keyword>
<evidence type="ECO:0000313" key="2">
    <source>
        <dbReference type="Proteomes" id="UP001162992"/>
    </source>
</evidence>
<gene>
    <name evidence="1" type="ORF">O6H91_10G053500</name>
</gene>